<reference evidence="1 2" key="1">
    <citation type="submission" date="2024-09" db="EMBL/GenBank/DDBJ databases">
        <authorList>
            <person name="Sun Q."/>
            <person name="Mori K."/>
        </authorList>
    </citation>
    <scope>NUCLEOTIDE SEQUENCE [LARGE SCALE GENOMIC DNA]</scope>
    <source>
        <strain evidence="1 2">TBRC 7907</strain>
    </source>
</reference>
<organism evidence="1 2">
    <name type="scientific">Allokutzneria oryzae</name>
    <dbReference type="NCBI Taxonomy" id="1378989"/>
    <lineage>
        <taxon>Bacteria</taxon>
        <taxon>Bacillati</taxon>
        <taxon>Actinomycetota</taxon>
        <taxon>Actinomycetes</taxon>
        <taxon>Pseudonocardiales</taxon>
        <taxon>Pseudonocardiaceae</taxon>
        <taxon>Allokutzneria</taxon>
    </lineage>
</organism>
<dbReference type="RefSeq" id="WP_377851427.1">
    <property type="nucleotide sequence ID" value="NZ_JBHLZU010000008.1"/>
</dbReference>
<comment type="caution">
    <text evidence="1">The sequence shown here is derived from an EMBL/GenBank/DDBJ whole genome shotgun (WGS) entry which is preliminary data.</text>
</comment>
<protein>
    <recommendedName>
        <fullName evidence="3">PE domain-containing protein</fullName>
    </recommendedName>
</protein>
<dbReference type="Proteomes" id="UP001589693">
    <property type="component" value="Unassembled WGS sequence"/>
</dbReference>
<keyword evidence="2" id="KW-1185">Reference proteome</keyword>
<gene>
    <name evidence="1" type="ORF">ACFFQA_09810</name>
</gene>
<proteinExistence type="predicted"/>
<evidence type="ECO:0008006" key="3">
    <source>
        <dbReference type="Google" id="ProtNLM"/>
    </source>
</evidence>
<sequence>MSLAQTRSELESIARKLAEDSGDLRVLVESIEEHYNQLRWIIGEMPDSSLAESFQRATMLFDSIKRTPDDAAGASELIEQYIVRL</sequence>
<name>A0ABV5ZTM9_9PSEU</name>
<dbReference type="EMBL" id="JBHLZU010000008">
    <property type="protein sequence ID" value="MFB9904233.1"/>
    <property type="molecule type" value="Genomic_DNA"/>
</dbReference>
<evidence type="ECO:0000313" key="2">
    <source>
        <dbReference type="Proteomes" id="UP001589693"/>
    </source>
</evidence>
<accession>A0ABV5ZTM9</accession>
<evidence type="ECO:0000313" key="1">
    <source>
        <dbReference type="EMBL" id="MFB9904233.1"/>
    </source>
</evidence>